<evidence type="ECO:0000313" key="2">
    <source>
        <dbReference type="Proteomes" id="UP000095594"/>
    </source>
</evidence>
<proteinExistence type="predicted"/>
<name>A0A174KAS7_9CLOT</name>
<gene>
    <name evidence="1" type="ORF">ERS852471_02930</name>
</gene>
<evidence type="ECO:0000313" key="1">
    <source>
        <dbReference type="EMBL" id="CUP07177.1"/>
    </source>
</evidence>
<dbReference type="InterPro" id="IPR010807">
    <property type="entry name" value="YfgJ-like"/>
</dbReference>
<dbReference type="OrthoDB" id="5405751at2"/>
<sequence>MTYYCPDCGKVIECIRGCGSTGYFCNECKKLISSKAVLTEPKTEVKEEK</sequence>
<dbReference type="Gene3D" id="2.10.290.10">
    <property type="entry name" value="YfgJ-like"/>
    <property type="match status" value="1"/>
</dbReference>
<dbReference type="RefSeq" id="WP_084759044.1">
    <property type="nucleotide sequence ID" value="NZ_CABIXQ010000025.1"/>
</dbReference>
<organism evidence="1 2">
    <name type="scientific">Clostridium disporicum</name>
    <dbReference type="NCBI Taxonomy" id="84024"/>
    <lineage>
        <taxon>Bacteria</taxon>
        <taxon>Bacillati</taxon>
        <taxon>Bacillota</taxon>
        <taxon>Clostridia</taxon>
        <taxon>Eubacteriales</taxon>
        <taxon>Clostridiaceae</taxon>
        <taxon>Clostridium</taxon>
    </lineage>
</organism>
<protein>
    <submittedName>
        <fullName evidence="1">Protein of uncharacterized function (DUF1407)</fullName>
    </submittedName>
</protein>
<dbReference type="Pfam" id="PF07191">
    <property type="entry name" value="Zn_ribbon_6"/>
    <property type="match status" value="1"/>
</dbReference>
<dbReference type="Proteomes" id="UP000095594">
    <property type="component" value="Unassembled WGS sequence"/>
</dbReference>
<dbReference type="EMBL" id="CYZX01000025">
    <property type="protein sequence ID" value="CUP07177.1"/>
    <property type="molecule type" value="Genomic_DNA"/>
</dbReference>
<dbReference type="SUPFAM" id="SSF161187">
    <property type="entry name" value="YfgJ-like"/>
    <property type="match status" value="1"/>
</dbReference>
<dbReference type="InterPro" id="IPR029037">
    <property type="entry name" value="DUF1407/YfgJ-like_sf"/>
</dbReference>
<dbReference type="AlphaFoldDB" id="A0A174KAS7"/>
<accession>A0A174KAS7</accession>
<reference evidence="1 2" key="1">
    <citation type="submission" date="2015-09" db="EMBL/GenBank/DDBJ databases">
        <authorList>
            <consortium name="Pathogen Informatics"/>
        </authorList>
    </citation>
    <scope>NUCLEOTIDE SEQUENCE [LARGE SCALE GENOMIC DNA]</scope>
    <source>
        <strain evidence="1 2">2789STDY5834856</strain>
    </source>
</reference>